<keyword evidence="1" id="KW-0812">Transmembrane</keyword>
<keyword evidence="1" id="KW-1133">Transmembrane helix</keyword>
<organism evidence="2">
    <name type="scientific">marine metagenome</name>
    <dbReference type="NCBI Taxonomy" id="408172"/>
    <lineage>
        <taxon>unclassified sequences</taxon>
        <taxon>metagenomes</taxon>
        <taxon>ecological metagenomes</taxon>
    </lineage>
</organism>
<accession>A0A383ECR4</accession>
<dbReference type="AlphaFoldDB" id="A0A383ECR4"/>
<evidence type="ECO:0000313" key="2">
    <source>
        <dbReference type="EMBL" id="SVE54170.1"/>
    </source>
</evidence>
<evidence type="ECO:0008006" key="3">
    <source>
        <dbReference type="Google" id="ProtNLM"/>
    </source>
</evidence>
<feature type="transmembrane region" description="Helical" evidence="1">
    <location>
        <begin position="39"/>
        <end position="62"/>
    </location>
</feature>
<feature type="transmembrane region" description="Helical" evidence="1">
    <location>
        <begin position="135"/>
        <end position="153"/>
    </location>
</feature>
<dbReference type="EMBL" id="UINC01224512">
    <property type="protein sequence ID" value="SVE54170.1"/>
    <property type="molecule type" value="Genomic_DNA"/>
</dbReference>
<gene>
    <name evidence="2" type="ORF">METZ01_LOCUS507024</name>
</gene>
<reference evidence="2" key="1">
    <citation type="submission" date="2018-05" db="EMBL/GenBank/DDBJ databases">
        <authorList>
            <person name="Lanie J.A."/>
            <person name="Ng W.-L."/>
            <person name="Kazmierczak K.M."/>
            <person name="Andrzejewski T.M."/>
            <person name="Davidsen T.M."/>
            <person name="Wayne K.J."/>
            <person name="Tettelin H."/>
            <person name="Glass J.I."/>
            <person name="Rusch D."/>
            <person name="Podicherti R."/>
            <person name="Tsui H.-C.T."/>
            <person name="Winkler M.E."/>
        </authorList>
    </citation>
    <scope>NUCLEOTIDE SEQUENCE</scope>
</reference>
<name>A0A383ECR4_9ZZZZ</name>
<feature type="transmembrane region" description="Helical" evidence="1">
    <location>
        <begin position="100"/>
        <end position="123"/>
    </location>
</feature>
<feature type="non-terminal residue" evidence="2">
    <location>
        <position position="192"/>
    </location>
</feature>
<evidence type="ECO:0000256" key="1">
    <source>
        <dbReference type="SAM" id="Phobius"/>
    </source>
</evidence>
<sequence length="192" mass="21520">MRKSRLKLKIFHLVSLLGFLLLLLNSSYLISFGTPSLFYISNVFIHILIGVGLIPSFILLICRLFSHMKYTGKIATVLLIIGIISGLWLMVVGATTPNRWLLISHIMVTTIGSILLILHFIWHRPSFIRHSIAKMAGFTLAISLVFPVVVKIYQNYVPESDYLVQNPIHDIPTSMHEEGGGTNSPFFPSSAE</sequence>
<proteinExistence type="predicted"/>
<protein>
    <recommendedName>
        <fullName evidence="3">DUF2306 domain-containing protein</fullName>
    </recommendedName>
</protein>
<feature type="transmembrane region" description="Helical" evidence="1">
    <location>
        <begin position="74"/>
        <end position="94"/>
    </location>
</feature>
<keyword evidence="1" id="KW-0472">Membrane</keyword>